<comment type="catalytic activity">
    <reaction evidence="10">
        <text>ITP + H2O = IMP + diphosphate + H(+)</text>
        <dbReference type="Rhea" id="RHEA:29399"/>
        <dbReference type="ChEBI" id="CHEBI:15377"/>
        <dbReference type="ChEBI" id="CHEBI:15378"/>
        <dbReference type="ChEBI" id="CHEBI:33019"/>
        <dbReference type="ChEBI" id="CHEBI:58053"/>
        <dbReference type="ChEBI" id="CHEBI:61402"/>
        <dbReference type="EC" id="3.6.1.66"/>
    </reaction>
</comment>
<comment type="catalytic activity">
    <reaction evidence="9 10">
        <text>XTP + H2O = XMP + diphosphate + H(+)</text>
        <dbReference type="Rhea" id="RHEA:28610"/>
        <dbReference type="ChEBI" id="CHEBI:15377"/>
        <dbReference type="ChEBI" id="CHEBI:15378"/>
        <dbReference type="ChEBI" id="CHEBI:33019"/>
        <dbReference type="ChEBI" id="CHEBI:57464"/>
        <dbReference type="ChEBI" id="CHEBI:61314"/>
        <dbReference type="EC" id="3.6.1.66"/>
    </reaction>
</comment>
<feature type="binding site" evidence="10">
    <location>
        <position position="71"/>
    </location>
    <ligand>
        <name>substrate</name>
    </ligand>
</feature>
<dbReference type="InterPro" id="IPR020922">
    <property type="entry name" value="dITP/XTP_pyrophosphatase"/>
</dbReference>
<name>A0A1I6K184_9FIRM</name>
<dbReference type="GO" id="GO:0046872">
    <property type="term" value="F:metal ion binding"/>
    <property type="evidence" value="ECO:0007669"/>
    <property type="project" value="UniProtKB-KW"/>
</dbReference>
<dbReference type="GO" id="GO:0036220">
    <property type="term" value="F:ITP diphosphatase activity"/>
    <property type="evidence" value="ECO:0007669"/>
    <property type="project" value="UniProtKB-UniRule"/>
</dbReference>
<proteinExistence type="inferred from homology"/>
<dbReference type="Pfam" id="PF01725">
    <property type="entry name" value="Ham1p_like"/>
    <property type="match status" value="1"/>
</dbReference>
<keyword evidence="7 10" id="KW-0546">Nucleotide metabolism</keyword>
<dbReference type="InterPro" id="IPR002637">
    <property type="entry name" value="RdgB/HAM1"/>
</dbReference>
<comment type="similarity">
    <text evidence="1 10 11">Belongs to the HAM1 NTPase family.</text>
</comment>
<evidence type="ECO:0000313" key="13">
    <source>
        <dbReference type="Proteomes" id="UP000199659"/>
    </source>
</evidence>
<dbReference type="OrthoDB" id="9807456at2"/>
<evidence type="ECO:0000256" key="5">
    <source>
        <dbReference type="ARBA" id="ARBA00022801"/>
    </source>
</evidence>
<dbReference type="GO" id="GO:0000166">
    <property type="term" value="F:nucleotide binding"/>
    <property type="evidence" value="ECO:0007669"/>
    <property type="project" value="UniProtKB-KW"/>
</dbReference>
<dbReference type="PANTHER" id="PTHR11067:SF9">
    <property type="entry name" value="INOSINE TRIPHOSPHATE PYROPHOSPHATASE"/>
    <property type="match status" value="1"/>
</dbReference>
<feature type="binding site" evidence="10">
    <location>
        <begin position="8"/>
        <end position="13"/>
    </location>
    <ligand>
        <name>substrate</name>
    </ligand>
</feature>
<protein>
    <recommendedName>
        <fullName evidence="10">dITP/XTP pyrophosphatase</fullName>
        <ecNumber evidence="10">3.6.1.66</ecNumber>
    </recommendedName>
    <alternativeName>
        <fullName evidence="10">Non-canonical purine NTP pyrophosphatase</fullName>
    </alternativeName>
    <alternativeName>
        <fullName evidence="10">Non-standard purine NTP pyrophosphatase</fullName>
    </alternativeName>
    <alternativeName>
        <fullName evidence="10">Nucleoside-triphosphate diphosphatase</fullName>
    </alternativeName>
    <alternativeName>
        <fullName evidence="10">Nucleoside-triphosphate pyrophosphatase</fullName>
        <shortName evidence="10">NTPase</shortName>
    </alternativeName>
</protein>
<comment type="function">
    <text evidence="10">Pyrophosphatase that catalyzes the hydrolysis of nucleoside triphosphates to their monophosphate derivatives, with a high preference for the non-canonical purine nucleotides XTP (xanthosine triphosphate), dITP (deoxyinosine triphosphate) and ITP. Seems to function as a house-cleaning enzyme that removes non-canonical purine nucleotides from the nucleotide pool, thus preventing their incorporation into DNA/RNA and avoiding chromosomal lesions.</text>
</comment>
<dbReference type="EMBL" id="FOYZ01000007">
    <property type="protein sequence ID" value="SFR84858.1"/>
    <property type="molecule type" value="Genomic_DNA"/>
</dbReference>
<dbReference type="GO" id="GO:0036222">
    <property type="term" value="F:XTP diphosphatase activity"/>
    <property type="evidence" value="ECO:0007669"/>
    <property type="project" value="UniProtKB-UniRule"/>
</dbReference>
<dbReference type="NCBIfam" id="TIGR00042">
    <property type="entry name" value="RdgB/HAM1 family non-canonical purine NTP pyrophosphatase"/>
    <property type="match status" value="1"/>
</dbReference>
<dbReference type="GO" id="GO:0017111">
    <property type="term" value="F:ribonucleoside triphosphate phosphatase activity"/>
    <property type="evidence" value="ECO:0007669"/>
    <property type="project" value="InterPro"/>
</dbReference>
<evidence type="ECO:0000256" key="8">
    <source>
        <dbReference type="ARBA" id="ARBA00051875"/>
    </source>
</evidence>
<evidence type="ECO:0000256" key="9">
    <source>
        <dbReference type="ARBA" id="ARBA00052017"/>
    </source>
</evidence>
<dbReference type="NCBIfam" id="NF011397">
    <property type="entry name" value="PRK14822.1"/>
    <property type="match status" value="1"/>
</dbReference>
<keyword evidence="5 10" id="KW-0378">Hydrolase</keyword>
<gene>
    <name evidence="12" type="ORF">SAMN05661086_02171</name>
</gene>
<sequence length="199" mass="22059">MKRIVFATGNEGKMKEVRMIMEDLGIEIKSLKEAGIDVDIVEDGTTFEENAIIKAKAISEMLNEVVLADDSGLEVDYLDKAPGIYSARFLGEDTPYSVKNQYIIDQLEKAEGDERSARFVCAIACVCPSGEIFTTRGTIEGMIGYEEKGQNGFGYDPIFYLPEFGCTTAEFTPEKKNEISHRGRALSSMKSVIREKILG</sequence>
<feature type="active site" description="Proton acceptor" evidence="10">
    <location>
        <position position="70"/>
    </location>
</feature>
<dbReference type="CDD" id="cd00515">
    <property type="entry name" value="HAM1"/>
    <property type="match status" value="1"/>
</dbReference>
<dbReference type="AlphaFoldDB" id="A0A1I6K184"/>
<keyword evidence="13" id="KW-1185">Reference proteome</keyword>
<comment type="subunit">
    <text evidence="2 10">Homodimer.</text>
</comment>
<feature type="binding site" evidence="10">
    <location>
        <begin position="181"/>
        <end position="182"/>
    </location>
    <ligand>
        <name>substrate</name>
    </ligand>
</feature>
<dbReference type="RefSeq" id="WP_092560691.1">
    <property type="nucleotide sequence ID" value="NZ_FOYZ01000007.1"/>
</dbReference>
<comment type="caution">
    <text evidence="10">Lacks conserved residue(s) required for the propagation of feature annotation.</text>
</comment>
<evidence type="ECO:0000256" key="2">
    <source>
        <dbReference type="ARBA" id="ARBA00011738"/>
    </source>
</evidence>
<organism evidence="12 13">
    <name type="scientific">Anaeromicropila populeti</name>
    <dbReference type="NCBI Taxonomy" id="37658"/>
    <lineage>
        <taxon>Bacteria</taxon>
        <taxon>Bacillati</taxon>
        <taxon>Bacillota</taxon>
        <taxon>Clostridia</taxon>
        <taxon>Lachnospirales</taxon>
        <taxon>Lachnospiraceae</taxon>
        <taxon>Anaeromicropila</taxon>
    </lineage>
</organism>
<feature type="binding site" evidence="10">
    <location>
        <begin position="153"/>
        <end position="156"/>
    </location>
    <ligand>
        <name>substrate</name>
    </ligand>
</feature>
<dbReference type="GO" id="GO:0009117">
    <property type="term" value="P:nucleotide metabolic process"/>
    <property type="evidence" value="ECO:0007669"/>
    <property type="project" value="UniProtKB-KW"/>
</dbReference>
<dbReference type="HAMAP" id="MF_01405">
    <property type="entry name" value="Non_canon_purine_NTPase"/>
    <property type="match status" value="1"/>
</dbReference>
<reference evidence="12 13" key="1">
    <citation type="submission" date="2016-10" db="EMBL/GenBank/DDBJ databases">
        <authorList>
            <person name="de Groot N.N."/>
        </authorList>
    </citation>
    <scope>NUCLEOTIDE SEQUENCE [LARGE SCALE GENOMIC DNA]</scope>
    <source>
        <strain evidence="12 13">743A</strain>
    </source>
</reference>
<dbReference type="PANTHER" id="PTHR11067">
    <property type="entry name" value="INOSINE TRIPHOSPHATE PYROPHOSPHATASE/HAM1 PROTEIN"/>
    <property type="match status" value="1"/>
</dbReference>
<evidence type="ECO:0000256" key="4">
    <source>
        <dbReference type="ARBA" id="ARBA00022741"/>
    </source>
</evidence>
<evidence type="ECO:0000313" key="12">
    <source>
        <dbReference type="EMBL" id="SFR84858.1"/>
    </source>
</evidence>
<comment type="catalytic activity">
    <reaction evidence="8 10">
        <text>dITP + H2O = dIMP + diphosphate + H(+)</text>
        <dbReference type="Rhea" id="RHEA:28342"/>
        <dbReference type="ChEBI" id="CHEBI:15377"/>
        <dbReference type="ChEBI" id="CHEBI:15378"/>
        <dbReference type="ChEBI" id="CHEBI:33019"/>
        <dbReference type="ChEBI" id="CHEBI:61194"/>
        <dbReference type="ChEBI" id="CHEBI:61382"/>
        <dbReference type="EC" id="3.6.1.66"/>
    </reaction>
</comment>
<evidence type="ECO:0000256" key="11">
    <source>
        <dbReference type="RuleBase" id="RU003781"/>
    </source>
</evidence>
<dbReference type="GO" id="GO:0005829">
    <property type="term" value="C:cytosol"/>
    <property type="evidence" value="ECO:0007669"/>
    <property type="project" value="TreeGrafter"/>
</dbReference>
<feature type="binding site" evidence="10">
    <location>
        <position position="70"/>
    </location>
    <ligand>
        <name>Mg(2+)</name>
        <dbReference type="ChEBI" id="CHEBI:18420"/>
    </ligand>
</feature>
<keyword evidence="4 10" id="KW-0547">Nucleotide-binding</keyword>
<accession>A0A1I6K184</accession>
<dbReference type="GO" id="GO:0035870">
    <property type="term" value="F:dITP diphosphatase activity"/>
    <property type="evidence" value="ECO:0007669"/>
    <property type="project" value="UniProtKB-UniRule"/>
</dbReference>
<evidence type="ECO:0000256" key="6">
    <source>
        <dbReference type="ARBA" id="ARBA00022842"/>
    </source>
</evidence>
<dbReference type="FunFam" id="3.90.950.10:FF:000001">
    <property type="entry name" value="dITP/XTP pyrophosphatase"/>
    <property type="match status" value="1"/>
</dbReference>
<keyword evidence="3 10" id="KW-0479">Metal-binding</keyword>
<dbReference type="SUPFAM" id="SSF52972">
    <property type="entry name" value="ITPase-like"/>
    <property type="match status" value="1"/>
</dbReference>
<dbReference type="GO" id="GO:0009146">
    <property type="term" value="P:purine nucleoside triphosphate catabolic process"/>
    <property type="evidence" value="ECO:0007669"/>
    <property type="project" value="UniProtKB-UniRule"/>
</dbReference>
<comment type="cofactor">
    <cofactor evidence="10">
        <name>Mg(2+)</name>
        <dbReference type="ChEBI" id="CHEBI:18420"/>
    </cofactor>
    <text evidence="10">Binds 1 Mg(2+) ion per subunit.</text>
</comment>
<evidence type="ECO:0000256" key="7">
    <source>
        <dbReference type="ARBA" id="ARBA00023080"/>
    </source>
</evidence>
<evidence type="ECO:0000256" key="3">
    <source>
        <dbReference type="ARBA" id="ARBA00022723"/>
    </source>
</evidence>
<dbReference type="InterPro" id="IPR029001">
    <property type="entry name" value="ITPase-like_fam"/>
</dbReference>
<evidence type="ECO:0000256" key="10">
    <source>
        <dbReference type="HAMAP-Rule" id="MF_01405"/>
    </source>
</evidence>
<dbReference type="Proteomes" id="UP000199659">
    <property type="component" value="Unassembled WGS sequence"/>
</dbReference>
<dbReference type="Gene3D" id="3.90.950.10">
    <property type="match status" value="1"/>
</dbReference>
<feature type="binding site" evidence="10">
    <location>
        <position position="176"/>
    </location>
    <ligand>
        <name>substrate</name>
    </ligand>
</feature>
<keyword evidence="6 10" id="KW-0460">Magnesium</keyword>
<dbReference type="EC" id="3.6.1.66" evidence="10"/>
<dbReference type="STRING" id="37658.SAMN05661086_02171"/>
<evidence type="ECO:0000256" key="1">
    <source>
        <dbReference type="ARBA" id="ARBA00008023"/>
    </source>
</evidence>